<protein>
    <submittedName>
        <fullName evidence="1">Uncharacterized protein</fullName>
    </submittedName>
</protein>
<accession>A0AAV6YSN2</accession>
<keyword evidence="2" id="KW-1185">Reference proteome</keyword>
<name>A0AAV6YSN2_ENGPU</name>
<proteinExistence type="predicted"/>
<gene>
    <name evidence="1" type="ORF">GDO81_020146</name>
</gene>
<evidence type="ECO:0000313" key="2">
    <source>
        <dbReference type="Proteomes" id="UP000824782"/>
    </source>
</evidence>
<organism evidence="1 2">
    <name type="scientific">Engystomops pustulosus</name>
    <name type="common">Tungara frog</name>
    <name type="synonym">Physalaemus pustulosus</name>
    <dbReference type="NCBI Taxonomy" id="76066"/>
    <lineage>
        <taxon>Eukaryota</taxon>
        <taxon>Metazoa</taxon>
        <taxon>Chordata</taxon>
        <taxon>Craniata</taxon>
        <taxon>Vertebrata</taxon>
        <taxon>Euteleostomi</taxon>
        <taxon>Amphibia</taxon>
        <taxon>Batrachia</taxon>
        <taxon>Anura</taxon>
        <taxon>Neobatrachia</taxon>
        <taxon>Hyloidea</taxon>
        <taxon>Leptodactylidae</taxon>
        <taxon>Leiuperinae</taxon>
        <taxon>Engystomops</taxon>
    </lineage>
</organism>
<comment type="caution">
    <text evidence="1">The sequence shown here is derived from an EMBL/GenBank/DDBJ whole genome shotgun (WGS) entry which is preliminary data.</text>
</comment>
<dbReference type="AlphaFoldDB" id="A0AAV6YSN2"/>
<sequence>MASRISNLRVLFKVSQTHHQLGKGMGCAGPVLHPGGTRFQVFTCPVKWVLRPDSMVSGSPNLQKNLTHQLLGCSSGSSLGHGRSFWPPWKEINAHRHVLLRTTFW</sequence>
<evidence type="ECO:0000313" key="1">
    <source>
        <dbReference type="EMBL" id="KAG8539896.1"/>
    </source>
</evidence>
<dbReference type="EMBL" id="WNYA01012436">
    <property type="protein sequence ID" value="KAG8539896.1"/>
    <property type="molecule type" value="Genomic_DNA"/>
</dbReference>
<reference evidence="1" key="1">
    <citation type="thesis" date="2020" institute="ProQuest LLC" country="789 East Eisenhower Parkway, Ann Arbor, MI, USA">
        <title>Comparative Genomics and Chromosome Evolution.</title>
        <authorList>
            <person name="Mudd A.B."/>
        </authorList>
    </citation>
    <scope>NUCLEOTIDE SEQUENCE</scope>
    <source>
        <strain evidence="1">237g6f4</strain>
        <tissue evidence="1">Blood</tissue>
    </source>
</reference>
<dbReference type="Proteomes" id="UP000824782">
    <property type="component" value="Unassembled WGS sequence"/>
</dbReference>